<reference evidence="3" key="2">
    <citation type="submission" date="2020-03" db="EMBL/GenBank/DDBJ databases">
        <title>Walnut 2.0.</title>
        <authorList>
            <person name="Marrano A."/>
            <person name="Britton M."/>
            <person name="Zimin A.V."/>
            <person name="Zaini P.A."/>
            <person name="Workman R."/>
            <person name="Puiu D."/>
            <person name="Bianco L."/>
            <person name="Allen B.J."/>
            <person name="Troggio M."/>
            <person name="Leslie C.A."/>
            <person name="Timp W."/>
            <person name="Dendekar A."/>
            <person name="Salzberg S.L."/>
            <person name="Neale D.B."/>
        </authorList>
    </citation>
    <scope>NUCLEOTIDE SEQUENCE</scope>
    <source>
        <tissue evidence="3">Leaves</tissue>
    </source>
</reference>
<keyword evidence="2" id="KW-0812">Transmembrane</keyword>
<name>A0A833X4W4_JUGRE</name>
<proteinExistence type="predicted"/>
<evidence type="ECO:0000256" key="1">
    <source>
        <dbReference type="SAM" id="MobiDB-lite"/>
    </source>
</evidence>
<sequence>MHDAPKTRFQREFKKNRGKKRKKKKRTDSTEDRNLFFVIEILVVFYFFLNRLGFTVTATGHGFGDRRQLLQIQPHHGVRKHTRVFLGVPLRHVHYVRFQNQSPGLPVAVEPVHRRDRPVILQPVLPSDNTEPCDVPLVVQYIQPLGAGSRRKPGDDIHVPGAPDDHTEVVLHRAALDEVLVGMGFVEAPNDGPDGVGRRVYALRHQGGALAGPEPVGVELDHEPLQLVKLVLGQPGWDRQVVGRFVRFFMLRHR</sequence>
<feature type="compositionally biased region" description="Basic and acidic residues" evidence="1">
    <location>
        <begin position="1"/>
        <end position="15"/>
    </location>
</feature>
<evidence type="ECO:0000256" key="2">
    <source>
        <dbReference type="SAM" id="Phobius"/>
    </source>
</evidence>
<feature type="transmembrane region" description="Helical" evidence="2">
    <location>
        <begin position="33"/>
        <end position="49"/>
    </location>
</feature>
<organism evidence="3 4">
    <name type="scientific">Juglans regia</name>
    <name type="common">English walnut</name>
    <dbReference type="NCBI Taxonomy" id="51240"/>
    <lineage>
        <taxon>Eukaryota</taxon>
        <taxon>Viridiplantae</taxon>
        <taxon>Streptophyta</taxon>
        <taxon>Embryophyta</taxon>
        <taxon>Tracheophyta</taxon>
        <taxon>Spermatophyta</taxon>
        <taxon>Magnoliopsida</taxon>
        <taxon>eudicotyledons</taxon>
        <taxon>Gunneridae</taxon>
        <taxon>Pentapetalae</taxon>
        <taxon>rosids</taxon>
        <taxon>fabids</taxon>
        <taxon>Fagales</taxon>
        <taxon>Juglandaceae</taxon>
        <taxon>Juglans</taxon>
    </lineage>
</organism>
<comment type="caution">
    <text evidence="3">The sequence shown here is derived from an EMBL/GenBank/DDBJ whole genome shotgun (WGS) entry which is preliminary data.</text>
</comment>
<feature type="region of interest" description="Disordered" evidence="1">
    <location>
        <begin position="1"/>
        <end position="27"/>
    </location>
</feature>
<dbReference type="EMBL" id="LIHL02000009">
    <property type="protein sequence ID" value="KAF5460314.1"/>
    <property type="molecule type" value="Genomic_DNA"/>
</dbReference>
<dbReference type="AlphaFoldDB" id="A0A833X4W4"/>
<dbReference type="Proteomes" id="UP000619265">
    <property type="component" value="Unassembled WGS sequence"/>
</dbReference>
<feature type="compositionally biased region" description="Basic residues" evidence="1">
    <location>
        <begin position="16"/>
        <end position="26"/>
    </location>
</feature>
<accession>A0A833X4W4</accession>
<keyword evidence="2" id="KW-1133">Transmembrane helix</keyword>
<protein>
    <submittedName>
        <fullName evidence="3">Uncharacterized protein</fullName>
    </submittedName>
</protein>
<evidence type="ECO:0000313" key="3">
    <source>
        <dbReference type="EMBL" id="KAF5460314.1"/>
    </source>
</evidence>
<gene>
    <name evidence="3" type="ORF">F2P56_020193</name>
</gene>
<keyword evidence="2" id="KW-0472">Membrane</keyword>
<dbReference type="Gramene" id="Jr09_07500_p1">
    <property type="protein sequence ID" value="cds.Jr09_07500_p1"/>
    <property type="gene ID" value="Jr09_07500"/>
</dbReference>
<evidence type="ECO:0000313" key="4">
    <source>
        <dbReference type="Proteomes" id="UP000619265"/>
    </source>
</evidence>
<reference evidence="3" key="1">
    <citation type="submission" date="2015-10" db="EMBL/GenBank/DDBJ databases">
        <authorList>
            <person name="Martinez-Garcia P.J."/>
            <person name="Crepeau M.W."/>
            <person name="Puiu D."/>
            <person name="Gonzalez-Ibeas D."/>
            <person name="Whalen J."/>
            <person name="Stevens K."/>
            <person name="Paul R."/>
            <person name="Butterfield T."/>
            <person name="Britton M."/>
            <person name="Reagan R."/>
            <person name="Chakraborty S."/>
            <person name="Walawage S.L."/>
            <person name="Vasquez-Gross H.A."/>
            <person name="Cardeno C."/>
            <person name="Famula R."/>
            <person name="Pratt K."/>
            <person name="Kuruganti S."/>
            <person name="Aradhya M.K."/>
            <person name="Leslie C.A."/>
            <person name="Dandekar A.M."/>
            <person name="Salzberg S.L."/>
            <person name="Wegrzyn J.L."/>
            <person name="Langley C.H."/>
            <person name="Neale D.B."/>
        </authorList>
    </citation>
    <scope>NUCLEOTIDE SEQUENCE</scope>
    <source>
        <tissue evidence="3">Leaves</tissue>
    </source>
</reference>